<accession>A0AA38VCK1</accession>
<keyword evidence="2" id="KW-0808">Transferase</keyword>
<keyword evidence="2" id="KW-0489">Methyltransferase</keyword>
<dbReference type="GO" id="GO:0008168">
    <property type="term" value="F:methyltransferase activity"/>
    <property type="evidence" value="ECO:0007669"/>
    <property type="project" value="UniProtKB-KW"/>
</dbReference>
<dbReference type="CDD" id="cd02440">
    <property type="entry name" value="AdoMet_MTases"/>
    <property type="match status" value="1"/>
</dbReference>
<gene>
    <name evidence="2" type="ORF">NKR19_g8023</name>
</gene>
<protein>
    <submittedName>
        <fullName evidence="2">Demethylmenaquinone methyltransferase</fullName>
    </submittedName>
</protein>
<evidence type="ECO:0000256" key="1">
    <source>
        <dbReference type="ARBA" id="ARBA00038158"/>
    </source>
</evidence>
<dbReference type="InterPro" id="IPR029063">
    <property type="entry name" value="SAM-dependent_MTases_sf"/>
</dbReference>
<dbReference type="AlphaFoldDB" id="A0AA38VCK1"/>
<dbReference type="Pfam" id="PF13489">
    <property type="entry name" value="Methyltransf_23"/>
    <property type="match status" value="1"/>
</dbReference>
<organism evidence="2 3">
    <name type="scientific">Coniochaeta hoffmannii</name>
    <dbReference type="NCBI Taxonomy" id="91930"/>
    <lineage>
        <taxon>Eukaryota</taxon>
        <taxon>Fungi</taxon>
        <taxon>Dikarya</taxon>
        <taxon>Ascomycota</taxon>
        <taxon>Pezizomycotina</taxon>
        <taxon>Sordariomycetes</taxon>
        <taxon>Sordariomycetidae</taxon>
        <taxon>Coniochaetales</taxon>
        <taxon>Coniochaetaceae</taxon>
        <taxon>Coniochaeta</taxon>
    </lineage>
</organism>
<comment type="similarity">
    <text evidence="1">Belongs to the methyltransferase superfamily. LaeA methyltransferase family.</text>
</comment>
<comment type="caution">
    <text evidence="2">The sequence shown here is derived from an EMBL/GenBank/DDBJ whole genome shotgun (WGS) entry which is preliminary data.</text>
</comment>
<dbReference type="EMBL" id="JANBVN010000152">
    <property type="protein sequence ID" value="KAJ9137976.1"/>
    <property type="molecule type" value="Genomic_DNA"/>
</dbReference>
<evidence type="ECO:0000313" key="3">
    <source>
        <dbReference type="Proteomes" id="UP001174691"/>
    </source>
</evidence>
<dbReference type="Gene3D" id="3.40.50.150">
    <property type="entry name" value="Vaccinia Virus protein VP39"/>
    <property type="match status" value="1"/>
</dbReference>
<dbReference type="GO" id="GO:0032259">
    <property type="term" value="P:methylation"/>
    <property type="evidence" value="ECO:0007669"/>
    <property type="project" value="UniProtKB-KW"/>
</dbReference>
<name>A0AA38VCK1_9PEZI</name>
<dbReference type="PANTHER" id="PTHR43591:SF14">
    <property type="entry name" value="METHYLTRANSFERASE"/>
    <property type="match status" value="1"/>
</dbReference>
<sequence>MQPFGSSGGSNTPSLDNYEFTFETYLQDSAQIVPDPNPSSEVFDSVSLCESIAKYEEENGRTYHSFHSGSYPYPNDPSETERLDDQHTILRRVLDGRNHLAPFSRSNPPRRVLDVATGTGTWAIEMGDDYPESQILGTDLSPIQPDQVPPNVRFFVEDSEDDWDYTQKFDYIHTRMSLGCWSDMKTQIIQKAFDNLTPGGFFEAQEALCVPDCDDGTLPPDSAWMTWIREVGAASDEADRQLCVGPELKRWMEEVGFEDVHESVFKLPMNGWPKEPRLKHIGELWQRNLLNGLSGFSLALLHRINGRTMEDIELQLVDVRRELFDQSIHAYQKFYVVWGRKPES</sequence>
<keyword evidence="3" id="KW-1185">Reference proteome</keyword>
<reference evidence="2" key="1">
    <citation type="submission" date="2022-07" db="EMBL/GenBank/DDBJ databases">
        <title>Fungi with potential for degradation of polypropylene.</title>
        <authorList>
            <person name="Gostincar C."/>
        </authorList>
    </citation>
    <scope>NUCLEOTIDE SEQUENCE</scope>
    <source>
        <strain evidence="2">EXF-13287</strain>
    </source>
</reference>
<dbReference type="SUPFAM" id="SSF53335">
    <property type="entry name" value="S-adenosyl-L-methionine-dependent methyltransferases"/>
    <property type="match status" value="1"/>
</dbReference>
<proteinExistence type="inferred from homology"/>
<evidence type="ECO:0000313" key="2">
    <source>
        <dbReference type="EMBL" id="KAJ9137976.1"/>
    </source>
</evidence>
<dbReference type="Proteomes" id="UP001174691">
    <property type="component" value="Unassembled WGS sequence"/>
</dbReference>
<dbReference type="PANTHER" id="PTHR43591">
    <property type="entry name" value="METHYLTRANSFERASE"/>
    <property type="match status" value="1"/>
</dbReference>